<gene>
    <name evidence="2" type="primary">LOC118411337</name>
</gene>
<dbReference type="OMA" id="AFYCKAG"/>
<dbReference type="PANTHER" id="PTHR31126">
    <property type="entry name" value="TYROSINE-PROTEIN PHOSPHATASE"/>
    <property type="match status" value="1"/>
</dbReference>
<dbReference type="OrthoDB" id="9988524at2759"/>
<reference evidence="1" key="1">
    <citation type="journal article" date="2020" name="Nat. Ecol. Evol.">
        <title>Deeply conserved synteny resolves early events in vertebrate evolution.</title>
        <authorList>
            <person name="Simakov O."/>
            <person name="Marletaz F."/>
            <person name="Yue J.X."/>
            <person name="O'Connell B."/>
            <person name="Jenkins J."/>
            <person name="Brandt A."/>
            <person name="Calef R."/>
            <person name="Tung C.H."/>
            <person name="Huang T.K."/>
            <person name="Schmutz J."/>
            <person name="Satoh N."/>
            <person name="Yu J.K."/>
            <person name="Putnam N.H."/>
            <person name="Green R.E."/>
            <person name="Rokhsar D.S."/>
        </authorList>
    </citation>
    <scope>NUCLEOTIDE SEQUENCE [LARGE SCALE GENOMIC DNA]</scope>
    <source>
        <strain evidence="1">S238N-H82</strain>
    </source>
</reference>
<dbReference type="Pfam" id="PF13350">
    <property type="entry name" value="Y_phosphatase3"/>
    <property type="match status" value="1"/>
</dbReference>
<evidence type="ECO:0000313" key="1">
    <source>
        <dbReference type="Proteomes" id="UP000001554"/>
    </source>
</evidence>
<keyword evidence="1" id="KW-1185">Reference proteome</keyword>
<accession>A0A9J7KS15</accession>
<dbReference type="Proteomes" id="UP000001554">
    <property type="component" value="Chromosome 3"/>
</dbReference>
<dbReference type="GO" id="GO:0016791">
    <property type="term" value="F:phosphatase activity"/>
    <property type="evidence" value="ECO:0000318"/>
    <property type="project" value="GO_Central"/>
</dbReference>
<sequence>MKQELSKKLSKSVDMDFESLPNFRTVVPGKLYRSSTVDNVTPNDVEKLSSLGIKTIVDLRSMEELNESSAPRLLDNTFQIVGVEVKDRKPLAPELHFTVKDAASRQDKRHFFVAFYNRQFLTGTLQRRPWYQRVFAILTMILAFLLDTILRTNRKYLKKATVAIILTDKGILQWYKDMVDYSTGSMFAALSILSDPQNQPALLCCKHGKDRTAIVAALVLGILGRKKQDVIEDYHKSEEGTKSMYQMMYNDVCVRFGAQESYLWARKETMQQFLEYIDEKYVIHRLIFKPESTCTVLQCKSHFCHSSFQLLDETVRSVALAERTKG</sequence>
<dbReference type="RefSeq" id="XP_035669448.1">
    <property type="nucleotide sequence ID" value="XM_035813555.1"/>
</dbReference>
<dbReference type="KEGG" id="bfo:118411337"/>
<dbReference type="SUPFAM" id="SSF52799">
    <property type="entry name" value="(Phosphotyrosine protein) phosphatases II"/>
    <property type="match status" value="1"/>
</dbReference>
<protein>
    <submittedName>
        <fullName evidence="2">Uncharacterized protein LOC118411337 isoform X1</fullName>
    </submittedName>
</protein>
<organism evidence="1 2">
    <name type="scientific">Branchiostoma floridae</name>
    <name type="common">Florida lancelet</name>
    <name type="synonym">Amphioxus</name>
    <dbReference type="NCBI Taxonomy" id="7739"/>
    <lineage>
        <taxon>Eukaryota</taxon>
        <taxon>Metazoa</taxon>
        <taxon>Chordata</taxon>
        <taxon>Cephalochordata</taxon>
        <taxon>Leptocardii</taxon>
        <taxon>Amphioxiformes</taxon>
        <taxon>Branchiostomatidae</taxon>
        <taxon>Branchiostoma</taxon>
    </lineage>
</organism>
<dbReference type="GeneID" id="118411337"/>
<evidence type="ECO:0000313" key="2">
    <source>
        <dbReference type="RefSeq" id="XP_035669448.1"/>
    </source>
</evidence>
<dbReference type="Gene3D" id="3.90.190.10">
    <property type="entry name" value="Protein tyrosine phosphatase superfamily"/>
    <property type="match status" value="1"/>
</dbReference>
<dbReference type="GO" id="GO:0004721">
    <property type="term" value="F:phosphoprotein phosphatase activity"/>
    <property type="evidence" value="ECO:0007669"/>
    <property type="project" value="InterPro"/>
</dbReference>
<dbReference type="AlphaFoldDB" id="A0A9J7KS15"/>
<name>A0A9J7KS15_BRAFL</name>
<dbReference type="InterPro" id="IPR029021">
    <property type="entry name" value="Prot-tyrosine_phosphatase-like"/>
</dbReference>
<dbReference type="InterPro" id="IPR026893">
    <property type="entry name" value="Tyr/Ser_Pase_IphP-type"/>
</dbReference>
<dbReference type="PANTHER" id="PTHR31126:SF1">
    <property type="entry name" value="TYROSINE SPECIFIC PROTEIN PHOSPHATASES DOMAIN-CONTAINING PROTEIN"/>
    <property type="match status" value="1"/>
</dbReference>
<reference evidence="2" key="2">
    <citation type="submission" date="2025-08" db="UniProtKB">
        <authorList>
            <consortium name="RefSeq"/>
        </authorList>
    </citation>
    <scope>IDENTIFICATION</scope>
    <source>
        <strain evidence="2">S238N-H82</strain>
        <tissue evidence="2">Testes</tissue>
    </source>
</reference>
<proteinExistence type="predicted"/>